<reference evidence="9" key="1">
    <citation type="submission" date="2022-03" db="EMBL/GenBank/DDBJ databases">
        <authorList>
            <person name="Sayadi A."/>
        </authorList>
    </citation>
    <scope>NUCLEOTIDE SEQUENCE</scope>
</reference>
<dbReference type="PANTHER" id="PTHR22930:SF269">
    <property type="entry name" value="NUCLEASE HARBI1-LIKE PROTEIN"/>
    <property type="match status" value="1"/>
</dbReference>
<evidence type="ECO:0000256" key="5">
    <source>
        <dbReference type="ARBA" id="ARBA00022723"/>
    </source>
</evidence>
<dbReference type="OrthoDB" id="10051449at2759"/>
<keyword evidence="6" id="KW-0378">Hydrolase</keyword>
<comment type="similarity">
    <text evidence="3">Belongs to the HARBI1 family.</text>
</comment>
<dbReference type="GO" id="GO:0004518">
    <property type="term" value="F:nuclease activity"/>
    <property type="evidence" value="ECO:0007669"/>
    <property type="project" value="UniProtKB-KW"/>
</dbReference>
<evidence type="ECO:0000256" key="4">
    <source>
        <dbReference type="ARBA" id="ARBA00022722"/>
    </source>
</evidence>
<proteinExistence type="inferred from homology"/>
<protein>
    <recommendedName>
        <fullName evidence="8">DDE Tnp4 domain-containing protein</fullName>
    </recommendedName>
</protein>
<dbReference type="PANTHER" id="PTHR22930">
    <property type="match status" value="1"/>
</dbReference>
<keyword evidence="7" id="KW-0539">Nucleus</keyword>
<evidence type="ECO:0000256" key="3">
    <source>
        <dbReference type="ARBA" id="ARBA00006958"/>
    </source>
</evidence>
<evidence type="ECO:0000313" key="10">
    <source>
        <dbReference type="Proteomes" id="UP001152888"/>
    </source>
</evidence>
<evidence type="ECO:0000256" key="6">
    <source>
        <dbReference type="ARBA" id="ARBA00022801"/>
    </source>
</evidence>
<comment type="cofactor">
    <cofactor evidence="1">
        <name>a divalent metal cation</name>
        <dbReference type="ChEBI" id="CHEBI:60240"/>
    </cofactor>
</comment>
<evidence type="ECO:0000256" key="2">
    <source>
        <dbReference type="ARBA" id="ARBA00004123"/>
    </source>
</evidence>
<dbReference type="Pfam" id="PF13359">
    <property type="entry name" value="DDE_Tnp_4"/>
    <property type="match status" value="1"/>
</dbReference>
<evidence type="ECO:0000313" key="9">
    <source>
        <dbReference type="EMBL" id="CAH1958539.1"/>
    </source>
</evidence>
<dbReference type="GO" id="GO:0016787">
    <property type="term" value="F:hydrolase activity"/>
    <property type="evidence" value="ECO:0007669"/>
    <property type="project" value="UniProtKB-KW"/>
</dbReference>
<sequence>MAPSASKLYFAVQDVVIQMLIYKLKKRMARKKKRWWVRGWVARRHLGAVQLISELADEDPESYTNYFRTSEDCFNFLLDKVSDKITKQDTTCRAALTPKIKLQITLRFLATGNSLKSLSYEFRVAPCSISKFLPDVLIAIYEALKDYIQVPNTEECWREIMDGFNDKCNFPMCGGAIDGKHVQIRCPAHSGSDYYNYKGTFSIVLLAVCDSELKFRYINVGHYGRASDGGVFARSNFKKKLEEMSLNAPEGMVLLGDQAFPLTDYLMTPYSRRLNLSKKQKIFNYRLCRARRTVENAFGVLVSKFRILEKPIALLPETVDKIIKTCCVLHNWLKTRSSTYIEPGLIDEENSETGDLVEGSWRTIAQNSFRPLGNFSGNHSRNAHRIREHYTDYFVGQGRLEWQDRMIY</sequence>
<gene>
    <name evidence="9" type="ORF">ACAOBT_LOCUS2696</name>
</gene>
<dbReference type="AlphaFoldDB" id="A0A9P0NYY2"/>
<evidence type="ECO:0000256" key="1">
    <source>
        <dbReference type="ARBA" id="ARBA00001968"/>
    </source>
</evidence>
<dbReference type="GO" id="GO:0005634">
    <property type="term" value="C:nucleus"/>
    <property type="evidence" value="ECO:0007669"/>
    <property type="project" value="UniProtKB-SubCell"/>
</dbReference>
<comment type="caution">
    <text evidence="9">The sequence shown here is derived from an EMBL/GenBank/DDBJ whole genome shotgun (WGS) entry which is preliminary data.</text>
</comment>
<name>A0A9P0NYY2_ACAOB</name>
<evidence type="ECO:0000256" key="7">
    <source>
        <dbReference type="ARBA" id="ARBA00023242"/>
    </source>
</evidence>
<dbReference type="GO" id="GO:0046872">
    <property type="term" value="F:metal ion binding"/>
    <property type="evidence" value="ECO:0007669"/>
    <property type="project" value="UniProtKB-KW"/>
</dbReference>
<dbReference type="InterPro" id="IPR045249">
    <property type="entry name" value="HARBI1-like"/>
</dbReference>
<comment type="subcellular location">
    <subcellularLocation>
        <location evidence="2">Nucleus</location>
    </subcellularLocation>
</comment>
<organism evidence="9 10">
    <name type="scientific">Acanthoscelides obtectus</name>
    <name type="common">Bean weevil</name>
    <name type="synonym">Bruchus obtectus</name>
    <dbReference type="NCBI Taxonomy" id="200917"/>
    <lineage>
        <taxon>Eukaryota</taxon>
        <taxon>Metazoa</taxon>
        <taxon>Ecdysozoa</taxon>
        <taxon>Arthropoda</taxon>
        <taxon>Hexapoda</taxon>
        <taxon>Insecta</taxon>
        <taxon>Pterygota</taxon>
        <taxon>Neoptera</taxon>
        <taxon>Endopterygota</taxon>
        <taxon>Coleoptera</taxon>
        <taxon>Polyphaga</taxon>
        <taxon>Cucujiformia</taxon>
        <taxon>Chrysomeloidea</taxon>
        <taxon>Chrysomelidae</taxon>
        <taxon>Bruchinae</taxon>
        <taxon>Bruchini</taxon>
        <taxon>Acanthoscelides</taxon>
    </lineage>
</organism>
<dbReference type="InterPro" id="IPR027806">
    <property type="entry name" value="HARBI1_dom"/>
</dbReference>
<accession>A0A9P0NYY2</accession>
<evidence type="ECO:0000259" key="8">
    <source>
        <dbReference type="Pfam" id="PF13359"/>
    </source>
</evidence>
<keyword evidence="5" id="KW-0479">Metal-binding</keyword>
<feature type="domain" description="DDE Tnp4" evidence="8">
    <location>
        <begin position="177"/>
        <end position="331"/>
    </location>
</feature>
<keyword evidence="10" id="KW-1185">Reference proteome</keyword>
<dbReference type="EMBL" id="CAKOFQ010006677">
    <property type="protein sequence ID" value="CAH1958539.1"/>
    <property type="molecule type" value="Genomic_DNA"/>
</dbReference>
<keyword evidence="4" id="KW-0540">Nuclease</keyword>
<dbReference type="Proteomes" id="UP001152888">
    <property type="component" value="Unassembled WGS sequence"/>
</dbReference>